<evidence type="ECO:0000313" key="2">
    <source>
        <dbReference type="Proteomes" id="UP000095283"/>
    </source>
</evidence>
<organism evidence="2 3">
    <name type="scientific">Heterorhabditis bacteriophora</name>
    <name type="common">Entomopathogenic nematode worm</name>
    <dbReference type="NCBI Taxonomy" id="37862"/>
    <lineage>
        <taxon>Eukaryota</taxon>
        <taxon>Metazoa</taxon>
        <taxon>Ecdysozoa</taxon>
        <taxon>Nematoda</taxon>
        <taxon>Chromadorea</taxon>
        <taxon>Rhabditida</taxon>
        <taxon>Rhabditina</taxon>
        <taxon>Rhabditomorpha</taxon>
        <taxon>Strongyloidea</taxon>
        <taxon>Heterorhabditidae</taxon>
        <taxon>Heterorhabditis</taxon>
    </lineage>
</organism>
<sequence>MFLENHPRNSSHLSRVTLGERHRLMSRDSDTTRSPPTSTTLRSNDAFPIIPFTASTTLAVLEERQTDTIHDSVRLTDDERPSKNQRASVYRRLRY</sequence>
<dbReference type="AlphaFoldDB" id="A0A1I7WFK9"/>
<evidence type="ECO:0000313" key="3">
    <source>
        <dbReference type="WBParaSite" id="Hba_03771"/>
    </source>
</evidence>
<feature type="compositionally biased region" description="Basic and acidic residues" evidence="1">
    <location>
        <begin position="18"/>
        <end position="31"/>
    </location>
</feature>
<dbReference type="WBParaSite" id="Hba_03771">
    <property type="protein sequence ID" value="Hba_03771"/>
    <property type="gene ID" value="Hba_03771"/>
</dbReference>
<feature type="compositionally biased region" description="Low complexity" evidence="1">
    <location>
        <begin position="32"/>
        <end position="43"/>
    </location>
</feature>
<dbReference type="Proteomes" id="UP000095283">
    <property type="component" value="Unplaced"/>
</dbReference>
<keyword evidence="2" id="KW-1185">Reference proteome</keyword>
<name>A0A1I7WFK9_HETBA</name>
<reference evidence="3" key="1">
    <citation type="submission" date="2016-11" db="UniProtKB">
        <authorList>
            <consortium name="WormBaseParasite"/>
        </authorList>
    </citation>
    <scope>IDENTIFICATION</scope>
</reference>
<feature type="region of interest" description="Disordered" evidence="1">
    <location>
        <begin position="1"/>
        <end position="44"/>
    </location>
</feature>
<accession>A0A1I7WFK9</accession>
<evidence type="ECO:0000256" key="1">
    <source>
        <dbReference type="SAM" id="MobiDB-lite"/>
    </source>
</evidence>
<protein>
    <submittedName>
        <fullName evidence="3">Uncharacterized protein</fullName>
    </submittedName>
</protein>
<feature type="region of interest" description="Disordered" evidence="1">
    <location>
        <begin position="71"/>
        <end position="95"/>
    </location>
</feature>
<feature type="compositionally biased region" description="Basic and acidic residues" evidence="1">
    <location>
        <begin position="71"/>
        <end position="82"/>
    </location>
</feature>
<proteinExistence type="predicted"/>